<evidence type="ECO:0000313" key="9">
    <source>
        <dbReference type="EMBL" id="KOO21367.1"/>
    </source>
</evidence>
<dbReference type="Proteomes" id="UP000037460">
    <property type="component" value="Unassembled WGS sequence"/>
</dbReference>
<dbReference type="GO" id="GO:0030123">
    <property type="term" value="C:AP-3 adaptor complex"/>
    <property type="evidence" value="ECO:0007669"/>
    <property type="project" value="InterPro"/>
</dbReference>
<dbReference type="PANTHER" id="PTHR22781">
    <property type="entry name" value="DELTA ADAPTIN-RELATED"/>
    <property type="match status" value="1"/>
</dbReference>
<gene>
    <name evidence="9" type="ORF">Ctob_004042</name>
</gene>
<dbReference type="PANTHER" id="PTHR22781:SF12">
    <property type="entry name" value="AP-3 COMPLEX SUBUNIT DELTA-1"/>
    <property type="match status" value="1"/>
</dbReference>
<dbReference type="InterPro" id="IPR011989">
    <property type="entry name" value="ARM-like"/>
</dbReference>
<protein>
    <submittedName>
        <fullName evidence="9">Ap3d1 protein</fullName>
    </submittedName>
</protein>
<feature type="region of interest" description="Disordered" evidence="7">
    <location>
        <begin position="656"/>
        <end position="694"/>
    </location>
</feature>
<evidence type="ECO:0000256" key="4">
    <source>
        <dbReference type="ARBA" id="ARBA00022737"/>
    </source>
</evidence>
<evidence type="ECO:0000259" key="8">
    <source>
        <dbReference type="Pfam" id="PF01602"/>
    </source>
</evidence>
<dbReference type="PIRSF" id="PIRSF037092">
    <property type="entry name" value="AP3_complex_delta"/>
    <property type="match status" value="1"/>
</dbReference>
<dbReference type="Gene3D" id="1.25.10.10">
    <property type="entry name" value="Leucine-rich Repeat Variant"/>
    <property type="match status" value="1"/>
</dbReference>
<dbReference type="GO" id="GO:0006896">
    <property type="term" value="P:Golgi to vacuole transport"/>
    <property type="evidence" value="ECO:0007669"/>
    <property type="project" value="TreeGrafter"/>
</dbReference>
<comment type="similarity">
    <text evidence="2">Belongs to the adaptor complexes large subunit family.</text>
</comment>
<dbReference type="AlphaFoldDB" id="A0A0M0J4W6"/>
<evidence type="ECO:0000313" key="10">
    <source>
        <dbReference type="Proteomes" id="UP000037460"/>
    </source>
</evidence>
<dbReference type="EMBL" id="JWZX01003368">
    <property type="protein sequence ID" value="KOO21367.1"/>
    <property type="molecule type" value="Genomic_DNA"/>
</dbReference>
<keyword evidence="10" id="KW-1185">Reference proteome</keyword>
<evidence type="ECO:0000256" key="6">
    <source>
        <dbReference type="ARBA" id="ARBA00023136"/>
    </source>
</evidence>
<name>A0A0M0J4W6_9EUKA</name>
<dbReference type="OrthoDB" id="10264595at2759"/>
<evidence type="ECO:0000256" key="5">
    <source>
        <dbReference type="ARBA" id="ARBA00022927"/>
    </source>
</evidence>
<accession>A0A0M0J4W6</accession>
<feature type="domain" description="Clathrin/coatomer adaptor adaptin-like N-terminal" evidence="8">
    <location>
        <begin position="28"/>
        <end position="518"/>
    </location>
</feature>
<evidence type="ECO:0000256" key="1">
    <source>
        <dbReference type="ARBA" id="ARBA00004308"/>
    </source>
</evidence>
<keyword evidence="6" id="KW-0472">Membrane</keyword>
<dbReference type="GO" id="GO:0010008">
    <property type="term" value="C:endosome membrane"/>
    <property type="evidence" value="ECO:0007669"/>
    <property type="project" value="TreeGrafter"/>
</dbReference>
<keyword evidence="5" id="KW-0653">Protein transport</keyword>
<reference evidence="10" key="1">
    <citation type="journal article" date="2015" name="PLoS Genet.">
        <title>Genome Sequence and Transcriptome Analyses of Chrysochromulina tobin: Metabolic Tools for Enhanced Algal Fitness in the Prominent Order Prymnesiales (Haptophyceae).</title>
        <authorList>
            <person name="Hovde B.T."/>
            <person name="Deodato C.R."/>
            <person name="Hunsperger H.M."/>
            <person name="Ryken S.A."/>
            <person name="Yost W."/>
            <person name="Jha R.K."/>
            <person name="Patterson J."/>
            <person name="Monnat R.J. Jr."/>
            <person name="Barlow S.B."/>
            <person name="Starkenburg S.R."/>
            <person name="Cattolico R.A."/>
        </authorList>
    </citation>
    <scope>NUCLEOTIDE SEQUENCE</scope>
    <source>
        <strain evidence="10">CCMP291</strain>
    </source>
</reference>
<dbReference type="InterPro" id="IPR017105">
    <property type="entry name" value="AP3_complex_dsu"/>
</dbReference>
<dbReference type="GO" id="GO:0006623">
    <property type="term" value="P:protein targeting to vacuole"/>
    <property type="evidence" value="ECO:0007669"/>
    <property type="project" value="TreeGrafter"/>
</dbReference>
<sequence>MFEKTLNDMIKGIRANPQNEAAYLATCITECKGELSSTDTTVKQHAVLKLMYMHMLGQDVSWAAFHFVDLMASPRFRGKRIGYLAAAQTFTDATDVMLLTTNLLRKSFASSVHHDASLALNSLSVMATPDLSRDLLQDVTNLLSSSRPLVRKKAVIALYRLLRRLPEALPTAFPRLREKLDDPDPNVVSCTVNVLTELATENPKGYLGLAPALYQVLTTSSSNWTLIKVVKFLRQLVPHEPRLAKKLVQPLTHLIETTPAKSLQFECLYTVASTMADSSPQLAQLTATHLQGFIETSDPNLQALGLLALAELQRADKALVEPCRDAILKCLDDQPTVRQRALSLISGMVSRASLPGLVAKLMGQLYTSESSYRDEVIEVLLAAVKAESFSHVPSFRWLVTTLFALAALPSKHDADVAQLLVEVTLRVQSVRGFAAEKALEVLETALDQMAGASLPGLLQPDATLYAAAWVLGEHSSQLPPSSQLRSLEVLLCPAVASLSPSVQAACVQAAPRVLVHLPKVESALATLDRPGATCQGDEAAALRALVRSTYGALCRFYASPHLEVSERATSAAEVLVLVLGAGAHARHGAELGSSAKLMHAPAALGAVALGGREPSWTDPSAGGATAATPLAAPSKALLSHAKGPFLVNLLGDADGEAFGAPAQPEDAGAPKEKRRRRKHRSSDAAGGEAPLVTL</sequence>
<dbReference type="Pfam" id="PF01602">
    <property type="entry name" value="Adaptin_N"/>
    <property type="match status" value="1"/>
</dbReference>
<dbReference type="SUPFAM" id="SSF48371">
    <property type="entry name" value="ARM repeat"/>
    <property type="match status" value="1"/>
</dbReference>
<dbReference type="InterPro" id="IPR002553">
    <property type="entry name" value="Clathrin/coatomer_adapt-like_N"/>
</dbReference>
<keyword evidence="4" id="KW-0677">Repeat</keyword>
<proteinExistence type="inferred from homology"/>
<evidence type="ECO:0000256" key="2">
    <source>
        <dbReference type="ARBA" id="ARBA00006613"/>
    </source>
</evidence>
<keyword evidence="3" id="KW-0813">Transport</keyword>
<dbReference type="InterPro" id="IPR016024">
    <property type="entry name" value="ARM-type_fold"/>
</dbReference>
<evidence type="ECO:0000256" key="7">
    <source>
        <dbReference type="SAM" id="MobiDB-lite"/>
    </source>
</evidence>
<comment type="caution">
    <text evidence="9">The sequence shown here is derived from an EMBL/GenBank/DDBJ whole genome shotgun (WGS) entry which is preliminary data.</text>
</comment>
<comment type="subcellular location">
    <subcellularLocation>
        <location evidence="1">Endomembrane system</location>
    </subcellularLocation>
</comment>
<evidence type="ECO:0000256" key="3">
    <source>
        <dbReference type="ARBA" id="ARBA00022448"/>
    </source>
</evidence>
<organism evidence="9 10">
    <name type="scientific">Chrysochromulina tobinii</name>
    <dbReference type="NCBI Taxonomy" id="1460289"/>
    <lineage>
        <taxon>Eukaryota</taxon>
        <taxon>Haptista</taxon>
        <taxon>Haptophyta</taxon>
        <taxon>Prymnesiophyceae</taxon>
        <taxon>Prymnesiales</taxon>
        <taxon>Chrysochromulinaceae</taxon>
        <taxon>Chrysochromulina</taxon>
    </lineage>
</organism>